<dbReference type="InterPro" id="IPR006369">
    <property type="entry name" value="Protohaem_IX_farnesylTrfase"/>
</dbReference>
<protein>
    <recommendedName>
        <fullName evidence="2 11">Protoheme IX farnesyltransferase, mitochondrial</fullName>
        <ecNumber evidence="11">2.5.1.-</ecNumber>
    </recommendedName>
    <alternativeName>
        <fullName evidence="10 11">Heme O synthase</fullName>
    </alternativeName>
</protein>
<evidence type="ECO:0000256" key="10">
    <source>
        <dbReference type="ARBA" id="ARBA00030253"/>
    </source>
</evidence>
<keyword evidence="3 11" id="KW-0808">Transferase</keyword>
<dbReference type="STRING" id="765257.A0A0C9Z761"/>
<evidence type="ECO:0000313" key="14">
    <source>
        <dbReference type="Proteomes" id="UP000054018"/>
    </source>
</evidence>
<accession>A0A0C9Z761</accession>
<dbReference type="EC" id="2.5.1.-" evidence="11"/>
<evidence type="ECO:0000256" key="9">
    <source>
        <dbReference type="ARBA" id="ARBA00023136"/>
    </source>
</evidence>
<evidence type="ECO:0000256" key="6">
    <source>
        <dbReference type="ARBA" id="ARBA00022989"/>
    </source>
</evidence>
<gene>
    <name evidence="13" type="ORF">PISMIDRAFT_363542</name>
</gene>
<evidence type="ECO:0000256" key="12">
    <source>
        <dbReference type="SAM" id="Phobius"/>
    </source>
</evidence>
<evidence type="ECO:0000256" key="8">
    <source>
        <dbReference type="ARBA" id="ARBA00023133"/>
    </source>
</evidence>
<evidence type="ECO:0000256" key="11">
    <source>
        <dbReference type="PIRNR" id="PIRNR001773"/>
    </source>
</evidence>
<evidence type="ECO:0000256" key="2">
    <source>
        <dbReference type="ARBA" id="ARBA00016335"/>
    </source>
</evidence>
<dbReference type="PROSITE" id="PS00943">
    <property type="entry name" value="UBIA"/>
    <property type="match status" value="1"/>
</dbReference>
<dbReference type="Gene3D" id="1.10.357.140">
    <property type="entry name" value="UbiA prenyltransferase"/>
    <property type="match status" value="1"/>
</dbReference>
<dbReference type="GO" id="GO:0008495">
    <property type="term" value="F:protoheme IX farnesyltransferase activity"/>
    <property type="evidence" value="ECO:0007669"/>
    <property type="project" value="InterPro"/>
</dbReference>
<keyword evidence="14" id="KW-1185">Reference proteome</keyword>
<proteinExistence type="inferred from homology"/>
<evidence type="ECO:0000256" key="3">
    <source>
        <dbReference type="ARBA" id="ARBA00022679"/>
    </source>
</evidence>
<reference evidence="13 14" key="1">
    <citation type="submission" date="2014-04" db="EMBL/GenBank/DDBJ databases">
        <authorList>
            <consortium name="DOE Joint Genome Institute"/>
            <person name="Kuo A."/>
            <person name="Kohler A."/>
            <person name="Costa M.D."/>
            <person name="Nagy L.G."/>
            <person name="Floudas D."/>
            <person name="Copeland A."/>
            <person name="Barry K.W."/>
            <person name="Cichocki N."/>
            <person name="Veneault-Fourrey C."/>
            <person name="LaButti K."/>
            <person name="Lindquist E.A."/>
            <person name="Lipzen A."/>
            <person name="Lundell T."/>
            <person name="Morin E."/>
            <person name="Murat C."/>
            <person name="Sun H."/>
            <person name="Tunlid A."/>
            <person name="Henrissat B."/>
            <person name="Grigoriev I.V."/>
            <person name="Hibbett D.S."/>
            <person name="Martin F."/>
            <person name="Nordberg H.P."/>
            <person name="Cantor M.N."/>
            <person name="Hua S.X."/>
        </authorList>
    </citation>
    <scope>NUCLEOTIDE SEQUENCE [LARGE SCALE GENOMIC DNA]</scope>
    <source>
        <strain evidence="13 14">441</strain>
    </source>
</reference>
<dbReference type="Pfam" id="PF01040">
    <property type="entry name" value="UbiA"/>
    <property type="match status" value="1"/>
</dbReference>
<dbReference type="GO" id="GO:0031966">
    <property type="term" value="C:mitochondrial membrane"/>
    <property type="evidence" value="ECO:0007669"/>
    <property type="project" value="UniProtKB-SubCell"/>
</dbReference>
<dbReference type="HAMAP" id="MF_00154">
    <property type="entry name" value="CyoE_CtaB"/>
    <property type="match status" value="1"/>
</dbReference>
<keyword evidence="4 12" id="KW-0812">Transmembrane</keyword>
<keyword evidence="7 11" id="KW-0496">Mitochondrion</keyword>
<keyword evidence="9 11" id="KW-0472">Membrane</keyword>
<feature type="transmembrane region" description="Helical" evidence="12">
    <location>
        <begin position="373"/>
        <end position="390"/>
    </location>
</feature>
<dbReference type="OrthoDB" id="5211at2759"/>
<dbReference type="FunFam" id="1.10.357.140:FF:000004">
    <property type="entry name" value="Protoheme IX farnesyltransferase, mitochondrial"/>
    <property type="match status" value="1"/>
</dbReference>
<keyword evidence="8 11" id="KW-0350">Heme biosynthesis</keyword>
<dbReference type="HOGENOM" id="CLU_029631_3_3_1"/>
<dbReference type="InterPro" id="IPR000537">
    <property type="entry name" value="UbiA_prenyltransferase"/>
</dbReference>
<evidence type="ECO:0000256" key="5">
    <source>
        <dbReference type="ARBA" id="ARBA00022946"/>
    </source>
</evidence>
<reference evidence="14" key="2">
    <citation type="submission" date="2015-01" db="EMBL/GenBank/DDBJ databases">
        <title>Evolutionary Origins and Diversification of the Mycorrhizal Mutualists.</title>
        <authorList>
            <consortium name="DOE Joint Genome Institute"/>
            <consortium name="Mycorrhizal Genomics Consortium"/>
            <person name="Kohler A."/>
            <person name="Kuo A."/>
            <person name="Nagy L.G."/>
            <person name="Floudas D."/>
            <person name="Copeland A."/>
            <person name="Barry K.W."/>
            <person name="Cichocki N."/>
            <person name="Veneault-Fourrey C."/>
            <person name="LaButti K."/>
            <person name="Lindquist E.A."/>
            <person name="Lipzen A."/>
            <person name="Lundell T."/>
            <person name="Morin E."/>
            <person name="Murat C."/>
            <person name="Riley R."/>
            <person name="Ohm R."/>
            <person name="Sun H."/>
            <person name="Tunlid A."/>
            <person name="Henrissat B."/>
            <person name="Grigoriev I.V."/>
            <person name="Hibbett D.S."/>
            <person name="Martin F."/>
        </authorList>
    </citation>
    <scope>NUCLEOTIDE SEQUENCE [LARGE SCALE GENOMIC DNA]</scope>
    <source>
        <strain evidence="14">441</strain>
    </source>
</reference>
<comment type="function">
    <text evidence="11">Converts protoheme IX and farnesyl diphosphate to heme O.</text>
</comment>
<feature type="transmembrane region" description="Helical" evidence="12">
    <location>
        <begin position="316"/>
        <end position="334"/>
    </location>
</feature>
<comment type="subcellular location">
    <subcellularLocation>
        <location evidence="1">Mitochondrion membrane</location>
        <topology evidence="1">Multi-pass membrane protein</topology>
    </subcellularLocation>
</comment>
<feature type="transmembrane region" description="Helical" evidence="12">
    <location>
        <begin position="190"/>
        <end position="209"/>
    </location>
</feature>
<feature type="transmembrane region" description="Helical" evidence="12">
    <location>
        <begin position="162"/>
        <end position="184"/>
    </location>
</feature>
<dbReference type="InterPro" id="IPR030470">
    <property type="entry name" value="UbiA_prenylTrfase_CS"/>
</dbReference>
<dbReference type="PIRSF" id="PIRSF001773">
    <property type="entry name" value="COX10"/>
    <property type="match status" value="1"/>
</dbReference>
<comment type="similarity">
    <text evidence="11">Belongs to the ubiA prenyltransferase family.</text>
</comment>
<dbReference type="InterPro" id="IPR016315">
    <property type="entry name" value="Protohaem_IX_farnesylTrfase_mt"/>
</dbReference>
<dbReference type="PANTHER" id="PTHR43448">
    <property type="entry name" value="PROTOHEME IX FARNESYLTRANSFERASE, MITOCHONDRIAL"/>
    <property type="match status" value="1"/>
</dbReference>
<name>A0A0C9Z761_9AGAM</name>
<keyword evidence="5" id="KW-0809">Transit peptide</keyword>
<evidence type="ECO:0000256" key="4">
    <source>
        <dbReference type="ARBA" id="ARBA00022692"/>
    </source>
</evidence>
<evidence type="ECO:0000256" key="1">
    <source>
        <dbReference type="ARBA" id="ARBA00004225"/>
    </source>
</evidence>
<dbReference type="GO" id="GO:0006784">
    <property type="term" value="P:heme A biosynthetic process"/>
    <property type="evidence" value="ECO:0007669"/>
    <property type="project" value="TreeGrafter"/>
</dbReference>
<evidence type="ECO:0000313" key="13">
    <source>
        <dbReference type="EMBL" id="KIK25081.1"/>
    </source>
</evidence>
<organism evidence="13 14">
    <name type="scientific">Pisolithus microcarpus 441</name>
    <dbReference type="NCBI Taxonomy" id="765257"/>
    <lineage>
        <taxon>Eukaryota</taxon>
        <taxon>Fungi</taxon>
        <taxon>Dikarya</taxon>
        <taxon>Basidiomycota</taxon>
        <taxon>Agaricomycotina</taxon>
        <taxon>Agaricomycetes</taxon>
        <taxon>Agaricomycetidae</taxon>
        <taxon>Boletales</taxon>
        <taxon>Sclerodermatineae</taxon>
        <taxon>Pisolithaceae</taxon>
        <taxon>Pisolithus</taxon>
    </lineage>
</organism>
<sequence>MLVRGSWFARTPCSRFLAYRASVQCHPAASVKGFSSFFFHNGLWRSEEAAVGSGRGQGVVRHSTHTCPMQFADFREASLHTPRQILSVYSQLSKLRLTMLVMLSATSGVAMSPLPTTLPILLSTALGTALCSASANTFNQIQEVPYDAQMARTRQRPLVRRAISPLHATVFGVVTGIAGPALLWTMTNPVTAVLGAANIGLYAGIYTWLKRKSVLNTWIGAVVGGIPPLMGWTACGGKLLPMADHPTHFFLPSFLTDAPLDPSMANNPLGAMALFVLLYSWQFPHFNSLSHLTRASYAQAGYKMLSVLSPKKNTVVSLRHTVLLLPLCSLLFPLSGLTTWWFALTSFVPNLVWIRAAFAFWRVCGEKQAKITFQHSLWYLPIILALMMLHKQGMGWTEWMNGVSQFEGQESESDGN</sequence>
<dbReference type="EMBL" id="KN833711">
    <property type="protein sequence ID" value="KIK25081.1"/>
    <property type="molecule type" value="Genomic_DNA"/>
</dbReference>
<evidence type="ECO:0000256" key="7">
    <source>
        <dbReference type="ARBA" id="ARBA00023128"/>
    </source>
</evidence>
<dbReference type="InterPro" id="IPR044878">
    <property type="entry name" value="UbiA_sf"/>
</dbReference>
<dbReference type="PANTHER" id="PTHR43448:SF2">
    <property type="entry name" value="PROTOHEME IX FARNESYLTRANSFERASE, MITOCHONDRIAL"/>
    <property type="match status" value="1"/>
</dbReference>
<dbReference type="Proteomes" id="UP000054018">
    <property type="component" value="Unassembled WGS sequence"/>
</dbReference>
<keyword evidence="6 12" id="KW-1133">Transmembrane helix</keyword>
<dbReference type="CDD" id="cd13957">
    <property type="entry name" value="PT_UbiA_Cox10"/>
    <property type="match status" value="1"/>
</dbReference>
<dbReference type="AlphaFoldDB" id="A0A0C9Z761"/>